<dbReference type="EMBL" id="NKUJ01000159">
    <property type="protein sequence ID" value="RMJ11682.1"/>
    <property type="molecule type" value="Genomic_DNA"/>
</dbReference>
<evidence type="ECO:0000256" key="1">
    <source>
        <dbReference type="SAM" id="MobiDB-lite"/>
    </source>
</evidence>
<evidence type="ECO:0000313" key="3">
    <source>
        <dbReference type="Proteomes" id="UP000277212"/>
    </source>
</evidence>
<dbReference type="OrthoDB" id="5105779at2759"/>
<reference evidence="2 3" key="1">
    <citation type="submission" date="2017-06" db="EMBL/GenBank/DDBJ databases">
        <title>Comparative genomic analysis of Ambrosia Fusariam Clade fungi.</title>
        <authorList>
            <person name="Stajich J.E."/>
            <person name="Carrillo J."/>
            <person name="Kijimoto T."/>
            <person name="Eskalen A."/>
            <person name="O'Donnell K."/>
            <person name="Kasson M."/>
        </authorList>
    </citation>
    <scope>NUCLEOTIDE SEQUENCE [LARGE SCALE GENOMIC DNA]</scope>
    <source>
        <strain evidence="2">UCR3666</strain>
    </source>
</reference>
<dbReference type="AlphaFoldDB" id="A0A3M2S2X4"/>
<accession>A0A3M2S2X4</accession>
<feature type="region of interest" description="Disordered" evidence="1">
    <location>
        <begin position="112"/>
        <end position="157"/>
    </location>
</feature>
<proteinExistence type="predicted"/>
<gene>
    <name evidence="2" type="ORF">CDV36_008646</name>
</gene>
<feature type="compositionally biased region" description="Polar residues" evidence="1">
    <location>
        <begin position="56"/>
        <end position="67"/>
    </location>
</feature>
<keyword evidence="3" id="KW-1185">Reference proteome</keyword>
<comment type="caution">
    <text evidence="2">The sequence shown here is derived from an EMBL/GenBank/DDBJ whole genome shotgun (WGS) entry which is preliminary data.</text>
</comment>
<name>A0A3M2S2X4_9HYPO</name>
<evidence type="ECO:0000313" key="2">
    <source>
        <dbReference type="EMBL" id="RMJ11682.1"/>
    </source>
</evidence>
<dbReference type="Proteomes" id="UP000277212">
    <property type="component" value="Unassembled WGS sequence"/>
</dbReference>
<feature type="compositionally biased region" description="Polar residues" evidence="1">
    <location>
        <begin position="28"/>
        <end position="38"/>
    </location>
</feature>
<feature type="region of interest" description="Disordered" evidence="1">
    <location>
        <begin position="1"/>
        <end position="67"/>
    </location>
</feature>
<protein>
    <submittedName>
        <fullName evidence="2">Uncharacterized protein</fullName>
    </submittedName>
</protein>
<sequence>MAMDESQGSLKAEIDHQEETTCLPPSTPKTNTNNSDASCPQPIGHELSPRPEGDNTESTLIYNNQSTQNPPAMARFIAEYDGPWTVFGQAGYPTAEAPLDFGSKTTTVVATQGSASDRGNESYAVPEAGNGNVGSEPVKSVCDGTQHAEDEAGVGRS</sequence>
<organism evidence="2 3">
    <name type="scientific">Fusarium kuroshium</name>
    <dbReference type="NCBI Taxonomy" id="2010991"/>
    <lineage>
        <taxon>Eukaryota</taxon>
        <taxon>Fungi</taxon>
        <taxon>Dikarya</taxon>
        <taxon>Ascomycota</taxon>
        <taxon>Pezizomycotina</taxon>
        <taxon>Sordariomycetes</taxon>
        <taxon>Hypocreomycetidae</taxon>
        <taxon>Hypocreales</taxon>
        <taxon>Nectriaceae</taxon>
        <taxon>Fusarium</taxon>
        <taxon>Fusarium solani species complex</taxon>
    </lineage>
</organism>